<keyword evidence="1" id="KW-1133">Transmembrane helix</keyword>
<evidence type="ECO:0008006" key="4">
    <source>
        <dbReference type="Google" id="ProtNLM"/>
    </source>
</evidence>
<dbReference type="PANTHER" id="PTHR40076">
    <property type="entry name" value="MEMBRANE PROTEIN-RELATED"/>
    <property type="match status" value="1"/>
</dbReference>
<proteinExistence type="predicted"/>
<evidence type="ECO:0000313" key="3">
    <source>
        <dbReference type="Proteomes" id="UP000580344"/>
    </source>
</evidence>
<comment type="caution">
    <text evidence="2">The sequence shown here is derived from an EMBL/GenBank/DDBJ whole genome shotgun (WGS) entry which is preliminary data.</text>
</comment>
<reference evidence="2 3" key="1">
    <citation type="submission" date="2020-05" db="EMBL/GenBank/DDBJ databases">
        <title>Tigecycline resistant gene in Empedobacter stercoris.</title>
        <authorList>
            <person name="Chen Y."/>
            <person name="Cheng Y."/>
            <person name="Zhou K."/>
        </authorList>
    </citation>
    <scope>NUCLEOTIDE SEQUENCE [LARGE SCALE GENOMIC DNA]</scope>
    <source>
        <strain evidence="2 3">ES202</strain>
    </source>
</reference>
<dbReference type="Proteomes" id="UP000580344">
    <property type="component" value="Unassembled WGS sequence"/>
</dbReference>
<feature type="transmembrane region" description="Helical" evidence="1">
    <location>
        <begin position="169"/>
        <end position="187"/>
    </location>
</feature>
<name>A0ABX1WMV6_9FLAO</name>
<feature type="transmembrane region" description="Helical" evidence="1">
    <location>
        <begin position="143"/>
        <end position="163"/>
    </location>
</feature>
<dbReference type="EMBL" id="JABFOQ010000018">
    <property type="protein sequence ID" value="NOJ75880.1"/>
    <property type="molecule type" value="Genomic_DNA"/>
</dbReference>
<feature type="transmembrane region" description="Helical" evidence="1">
    <location>
        <begin position="207"/>
        <end position="240"/>
    </location>
</feature>
<dbReference type="InterPro" id="IPR010380">
    <property type="entry name" value="DUF975"/>
</dbReference>
<evidence type="ECO:0000256" key="1">
    <source>
        <dbReference type="SAM" id="Phobius"/>
    </source>
</evidence>
<keyword evidence="1" id="KW-0812">Transmembrane</keyword>
<evidence type="ECO:0000313" key="2">
    <source>
        <dbReference type="EMBL" id="NOJ75880.1"/>
    </source>
</evidence>
<keyword evidence="1" id="KW-0472">Membrane</keyword>
<organism evidence="2 3">
    <name type="scientific">Empedobacter stercoris</name>
    <dbReference type="NCBI Taxonomy" id="1628248"/>
    <lineage>
        <taxon>Bacteria</taxon>
        <taxon>Pseudomonadati</taxon>
        <taxon>Bacteroidota</taxon>
        <taxon>Flavobacteriia</taxon>
        <taxon>Flavobacteriales</taxon>
        <taxon>Weeksellaceae</taxon>
        <taxon>Empedobacter</taxon>
    </lineage>
</organism>
<keyword evidence="3" id="KW-1185">Reference proteome</keyword>
<feature type="transmembrane region" description="Helical" evidence="1">
    <location>
        <begin position="95"/>
        <end position="117"/>
    </location>
</feature>
<sequence>MDKRVQDRIEEKLQNGFQLKAGQVVEKAGDIFKGIAGYAILAVLIYFITLWILNMLVGLVFPISMDEEEIQAIASSGDPEAVMEMYQEIFSSTSAMVSIFLTNILSAVLYPVLYSIYTMAYKYDYKKNPELSDIFIHYKDGKFLNLFLVTLVVQIVGSIGLTLCLVPGFIVYTMWMLAVPLIIFASADVKEALNYSMKLAFKNFGSFFVVLLLGIAIIILGFILCCVGLIPAIPFVYVMMYILYREVVGFDDQQSEIEQIGTDIYKDNPYMK</sequence>
<dbReference type="PANTHER" id="PTHR40076:SF1">
    <property type="entry name" value="MEMBRANE PROTEIN"/>
    <property type="match status" value="1"/>
</dbReference>
<feature type="transmembrane region" description="Helical" evidence="1">
    <location>
        <begin position="35"/>
        <end position="61"/>
    </location>
</feature>
<dbReference type="RefSeq" id="WP_171623178.1">
    <property type="nucleotide sequence ID" value="NZ_CBCRZD010000016.1"/>
</dbReference>
<accession>A0ABX1WMV6</accession>
<gene>
    <name evidence="2" type="ORF">HMH06_08560</name>
</gene>
<protein>
    <recommendedName>
        <fullName evidence="4">Beta-carotene 15,15'-monooxygenase</fullName>
    </recommendedName>
</protein>